<dbReference type="PANTHER" id="PTHR45712:SF22">
    <property type="entry name" value="INSULIN-LIKE GROWTH FACTOR-BINDING PROTEIN COMPLEX ACID LABILE SUBUNIT"/>
    <property type="match status" value="1"/>
</dbReference>
<sequence length="349" mass="41256">MFPVLQSYLEMYSEVLLFFVIIKCYLCLIIEEDIQPITFKNVRMNLISQVLKTKDTLHIESAENLRYFIIGSSIDTVRINNQVIPTLYENSITDIKNVAVFDLSSNEIQGIEEGAFGNLGLIQSLNLSSNQIRVIRSDVFTNIDVKFLFLGHNTIFKIESGAFRDLNHLYFIDLSYNRIRNWDWRWFQGTSLKGINMKHNSLENLPDDAFKFLDELNIPDHQRILHHLLFDHNDIRIIQRHSFPRLKRLIFLDLSYNYIETIFRGTFDNVETLDKLDLSHNYLMYLDRNVFKHTKVGFLNLKDNFLFFFSLELAQVINLDNNPLNPYTKREWDIWKRENGHLLNSPAYS</sequence>
<dbReference type="InterPro" id="IPR001611">
    <property type="entry name" value="Leu-rich_rpt"/>
</dbReference>
<dbReference type="Proteomes" id="UP001516400">
    <property type="component" value="Unassembled WGS sequence"/>
</dbReference>
<dbReference type="Gene3D" id="3.80.10.10">
    <property type="entry name" value="Ribonuclease Inhibitor"/>
    <property type="match status" value="2"/>
</dbReference>
<comment type="caution">
    <text evidence="3">The sequence shown here is derived from an EMBL/GenBank/DDBJ whole genome shotgun (WGS) entry which is preliminary data.</text>
</comment>
<dbReference type="InterPro" id="IPR032675">
    <property type="entry name" value="LRR_dom_sf"/>
</dbReference>
<keyword evidence="2" id="KW-0677">Repeat</keyword>
<gene>
    <name evidence="3" type="ORF">HHI36_001368</name>
</gene>
<accession>A0ABD2P8S1</accession>
<dbReference type="InterPro" id="IPR050333">
    <property type="entry name" value="SLRP"/>
</dbReference>
<proteinExistence type="predicted"/>
<dbReference type="Pfam" id="PF13855">
    <property type="entry name" value="LRR_8"/>
    <property type="match status" value="2"/>
</dbReference>
<evidence type="ECO:0000256" key="1">
    <source>
        <dbReference type="ARBA" id="ARBA00022614"/>
    </source>
</evidence>
<organism evidence="3 4">
    <name type="scientific">Cryptolaemus montrouzieri</name>
    <dbReference type="NCBI Taxonomy" id="559131"/>
    <lineage>
        <taxon>Eukaryota</taxon>
        <taxon>Metazoa</taxon>
        <taxon>Ecdysozoa</taxon>
        <taxon>Arthropoda</taxon>
        <taxon>Hexapoda</taxon>
        <taxon>Insecta</taxon>
        <taxon>Pterygota</taxon>
        <taxon>Neoptera</taxon>
        <taxon>Endopterygota</taxon>
        <taxon>Coleoptera</taxon>
        <taxon>Polyphaga</taxon>
        <taxon>Cucujiformia</taxon>
        <taxon>Coccinelloidea</taxon>
        <taxon>Coccinellidae</taxon>
        <taxon>Scymninae</taxon>
        <taxon>Scymnini</taxon>
        <taxon>Cryptolaemus</taxon>
    </lineage>
</organism>
<dbReference type="InterPro" id="IPR003591">
    <property type="entry name" value="Leu-rich_rpt_typical-subtyp"/>
</dbReference>
<evidence type="ECO:0000313" key="3">
    <source>
        <dbReference type="EMBL" id="KAL3286880.1"/>
    </source>
</evidence>
<dbReference type="SMART" id="SM00369">
    <property type="entry name" value="LRR_TYP"/>
    <property type="match status" value="6"/>
</dbReference>
<protein>
    <submittedName>
        <fullName evidence="3">Uncharacterized protein</fullName>
    </submittedName>
</protein>
<dbReference type="PANTHER" id="PTHR45712">
    <property type="entry name" value="AGAP008170-PA"/>
    <property type="match status" value="1"/>
</dbReference>
<name>A0ABD2P8S1_9CUCU</name>
<dbReference type="AlphaFoldDB" id="A0ABD2P8S1"/>
<dbReference type="EMBL" id="JABFTP020000185">
    <property type="protein sequence ID" value="KAL3286880.1"/>
    <property type="molecule type" value="Genomic_DNA"/>
</dbReference>
<evidence type="ECO:0000313" key="4">
    <source>
        <dbReference type="Proteomes" id="UP001516400"/>
    </source>
</evidence>
<keyword evidence="4" id="KW-1185">Reference proteome</keyword>
<evidence type="ECO:0000256" key="2">
    <source>
        <dbReference type="ARBA" id="ARBA00022737"/>
    </source>
</evidence>
<keyword evidence="1" id="KW-0433">Leucine-rich repeat</keyword>
<dbReference type="SUPFAM" id="SSF52058">
    <property type="entry name" value="L domain-like"/>
    <property type="match status" value="1"/>
</dbReference>
<reference evidence="3 4" key="1">
    <citation type="journal article" date="2021" name="BMC Biol.">
        <title>Horizontally acquired antibacterial genes associated with adaptive radiation of ladybird beetles.</title>
        <authorList>
            <person name="Li H.S."/>
            <person name="Tang X.F."/>
            <person name="Huang Y.H."/>
            <person name="Xu Z.Y."/>
            <person name="Chen M.L."/>
            <person name="Du X.Y."/>
            <person name="Qiu B.Y."/>
            <person name="Chen P.T."/>
            <person name="Zhang W."/>
            <person name="Slipinski A."/>
            <person name="Escalona H.E."/>
            <person name="Waterhouse R.M."/>
            <person name="Zwick A."/>
            <person name="Pang H."/>
        </authorList>
    </citation>
    <scope>NUCLEOTIDE SEQUENCE [LARGE SCALE GENOMIC DNA]</scope>
    <source>
        <strain evidence="3">SYSU2018</strain>
    </source>
</reference>